<feature type="domain" description="Zn(2)-C6 fungal-type" evidence="4">
    <location>
        <begin position="22"/>
        <end position="51"/>
    </location>
</feature>
<keyword evidence="6" id="KW-1185">Reference proteome</keyword>
<feature type="region of interest" description="Disordered" evidence="3">
    <location>
        <begin position="89"/>
        <end position="131"/>
    </location>
</feature>
<dbReference type="Pfam" id="PF04082">
    <property type="entry name" value="Fungal_trans"/>
    <property type="match status" value="1"/>
</dbReference>
<dbReference type="PANTHER" id="PTHR46910:SF5">
    <property type="entry name" value="ZN(II)2CYS6 TRANSCRIPTION FACTOR (EUROFUNG)"/>
    <property type="match status" value="1"/>
</dbReference>
<evidence type="ECO:0000259" key="4">
    <source>
        <dbReference type="PROSITE" id="PS50048"/>
    </source>
</evidence>
<dbReference type="InterPro" id="IPR036864">
    <property type="entry name" value="Zn2-C6_fun-type_DNA-bd_sf"/>
</dbReference>
<dbReference type="GO" id="GO:0008270">
    <property type="term" value="F:zinc ion binding"/>
    <property type="evidence" value="ECO:0007669"/>
    <property type="project" value="InterPro"/>
</dbReference>
<evidence type="ECO:0000256" key="2">
    <source>
        <dbReference type="ARBA" id="ARBA00023242"/>
    </source>
</evidence>
<sequence length="688" mass="76029">MSGVGEETILARRQRLAQVPRACEACKVRKIRCDRSHPCGNCRASGIACQQAGSVQSETRPKTDRVAHLEEYVASLEARLAKVELRLGDKQPAHSPASASASAATSTSAPPAPKKNSSVSPAASSEPSVYDVAPSPAPVVGLYEGSSSFLNQSVRASEEIQRSAAAKTPEAAQTISESFIHLDSLLHGQDDKQSSKGTSTRPVPELTPLPVSAVLTILRRIKARPLQFLPGQAITDVKLIEHLCQKVYFPTEPVTLGHVTSVNGIMRLLLREFIITEESLGEEYDLKELMAQAERNFDLGIETFELLTVPSFENVLALATAILKIQNESKPVLARALINSALSHCQMLGYHRELTYQKDRSPFAENKRRIFWTLYVFDKTNSLHLGNAARVQDFEVDAHYPTIPDEPAEKPWIELFHLAIRLAKIQGLIFDKLYSPAALQSPAIERRQWIDALVADAHQWRYDLDHLDGSQVRFAKMLDLSMTHWDIMYYSTLTSLLRAPAMPGVGTDMTSQCFQAARLSLQSHLRAFSGYGGAKMFSKADYIDWALHNSSFTPFVVIFLHSIASSSLEDVELLEKVVDTFRSAREIHAGAEKLYQICATFARLARRMVEARNTSVGMYDQNTDSLQVVGVSENAPLSWSDAFNQPPGQPAEADGFTGFLNDDMTSMLADWINGQPPATEMFAMDFGE</sequence>
<dbReference type="AlphaFoldDB" id="A0A9W8VE68"/>
<dbReference type="GO" id="GO:0000981">
    <property type="term" value="F:DNA-binding transcription factor activity, RNA polymerase II-specific"/>
    <property type="evidence" value="ECO:0007669"/>
    <property type="project" value="InterPro"/>
</dbReference>
<feature type="compositionally biased region" description="Low complexity" evidence="3">
    <location>
        <begin position="93"/>
        <end position="128"/>
    </location>
</feature>
<keyword evidence="2" id="KW-0539">Nucleus</keyword>
<gene>
    <name evidence="5" type="ORF">NW762_007676</name>
</gene>
<dbReference type="SMART" id="SM00906">
    <property type="entry name" value="Fungal_trans"/>
    <property type="match status" value="1"/>
</dbReference>
<name>A0A9W8VE68_9HYPO</name>
<organism evidence="5 6">
    <name type="scientific">Fusarium torreyae</name>
    <dbReference type="NCBI Taxonomy" id="1237075"/>
    <lineage>
        <taxon>Eukaryota</taxon>
        <taxon>Fungi</taxon>
        <taxon>Dikarya</taxon>
        <taxon>Ascomycota</taxon>
        <taxon>Pezizomycotina</taxon>
        <taxon>Sordariomycetes</taxon>
        <taxon>Hypocreomycetidae</taxon>
        <taxon>Hypocreales</taxon>
        <taxon>Nectriaceae</taxon>
        <taxon>Fusarium</taxon>
    </lineage>
</organism>
<reference evidence="5" key="1">
    <citation type="submission" date="2022-09" db="EMBL/GenBank/DDBJ databases">
        <title>Fusarium specimens isolated from Avocado Roots.</title>
        <authorList>
            <person name="Stajich J."/>
            <person name="Roper C."/>
            <person name="Heimlech-Rivalta G."/>
        </authorList>
    </citation>
    <scope>NUCLEOTIDE SEQUENCE</scope>
    <source>
        <strain evidence="5">CF00136</strain>
    </source>
</reference>
<dbReference type="OrthoDB" id="103819at2759"/>
<dbReference type="InterPro" id="IPR050987">
    <property type="entry name" value="AtrR-like"/>
</dbReference>
<comment type="caution">
    <text evidence="5">The sequence shown here is derived from an EMBL/GenBank/DDBJ whole genome shotgun (WGS) entry which is preliminary data.</text>
</comment>
<proteinExistence type="predicted"/>
<keyword evidence="1" id="KW-0479">Metal-binding</keyword>
<evidence type="ECO:0000256" key="3">
    <source>
        <dbReference type="SAM" id="MobiDB-lite"/>
    </source>
</evidence>
<dbReference type="InterPro" id="IPR007219">
    <property type="entry name" value="XnlR_reg_dom"/>
</dbReference>
<dbReference type="CDD" id="cd00067">
    <property type="entry name" value="GAL4"/>
    <property type="match status" value="1"/>
</dbReference>
<dbReference type="EMBL" id="JAOQAZ010000014">
    <property type="protein sequence ID" value="KAJ4259745.1"/>
    <property type="molecule type" value="Genomic_DNA"/>
</dbReference>
<dbReference type="PANTHER" id="PTHR46910">
    <property type="entry name" value="TRANSCRIPTION FACTOR PDR1"/>
    <property type="match status" value="1"/>
</dbReference>
<dbReference type="PROSITE" id="PS00463">
    <property type="entry name" value="ZN2_CY6_FUNGAL_1"/>
    <property type="match status" value="1"/>
</dbReference>
<dbReference type="Proteomes" id="UP001152049">
    <property type="component" value="Unassembled WGS sequence"/>
</dbReference>
<evidence type="ECO:0000313" key="6">
    <source>
        <dbReference type="Proteomes" id="UP001152049"/>
    </source>
</evidence>
<dbReference type="Gene3D" id="4.10.240.10">
    <property type="entry name" value="Zn(2)-C6 fungal-type DNA-binding domain"/>
    <property type="match status" value="1"/>
</dbReference>
<dbReference type="CDD" id="cd12148">
    <property type="entry name" value="fungal_TF_MHR"/>
    <property type="match status" value="1"/>
</dbReference>
<dbReference type="InterPro" id="IPR001138">
    <property type="entry name" value="Zn2Cys6_DnaBD"/>
</dbReference>
<dbReference type="GO" id="GO:0003677">
    <property type="term" value="F:DNA binding"/>
    <property type="evidence" value="ECO:0007669"/>
    <property type="project" value="InterPro"/>
</dbReference>
<evidence type="ECO:0000256" key="1">
    <source>
        <dbReference type="ARBA" id="ARBA00022723"/>
    </source>
</evidence>
<dbReference type="PROSITE" id="PS50048">
    <property type="entry name" value="ZN2_CY6_FUNGAL_2"/>
    <property type="match status" value="1"/>
</dbReference>
<protein>
    <recommendedName>
        <fullName evidence="4">Zn(2)-C6 fungal-type domain-containing protein</fullName>
    </recommendedName>
</protein>
<dbReference type="SMART" id="SM00066">
    <property type="entry name" value="GAL4"/>
    <property type="match status" value="1"/>
</dbReference>
<evidence type="ECO:0000313" key="5">
    <source>
        <dbReference type="EMBL" id="KAJ4259745.1"/>
    </source>
</evidence>
<dbReference type="Pfam" id="PF00172">
    <property type="entry name" value="Zn_clus"/>
    <property type="match status" value="1"/>
</dbReference>
<dbReference type="SUPFAM" id="SSF57701">
    <property type="entry name" value="Zn2/Cys6 DNA-binding domain"/>
    <property type="match status" value="1"/>
</dbReference>
<dbReference type="GO" id="GO:0006351">
    <property type="term" value="P:DNA-templated transcription"/>
    <property type="evidence" value="ECO:0007669"/>
    <property type="project" value="InterPro"/>
</dbReference>
<accession>A0A9W8VE68</accession>